<proteinExistence type="predicted"/>
<protein>
    <submittedName>
        <fullName evidence="1">Uncharacterized protein</fullName>
    </submittedName>
</protein>
<comment type="caution">
    <text evidence="1">The sequence shown here is derived from an EMBL/GenBank/DDBJ whole genome shotgun (WGS) entry which is preliminary data.</text>
</comment>
<accession>A0AA35D8A4</accession>
<name>A0AA35D8A4_9BURK</name>
<dbReference type="Proteomes" id="UP000834458">
    <property type="component" value="Unassembled WGS sequence"/>
</dbReference>
<sequence>MDPAGGPAHTYHCLREPAAQALALDQELPMKTMTLCATALCLALALGGCAQRAQYYQPSDISARSGSGITVYGEIDASVVHSR</sequence>
<dbReference type="AlphaFoldDB" id="A0AA35D8A4"/>
<dbReference type="EMBL" id="CAHPSC010000035">
    <property type="protein sequence ID" value="CAB5697001.1"/>
    <property type="molecule type" value="Genomic_DNA"/>
</dbReference>
<evidence type="ECO:0000313" key="2">
    <source>
        <dbReference type="Proteomes" id="UP000834458"/>
    </source>
</evidence>
<organism evidence="1 2">
    <name type="scientific">Comamonas aquatica</name>
    <dbReference type="NCBI Taxonomy" id="225991"/>
    <lineage>
        <taxon>Bacteria</taxon>
        <taxon>Pseudomonadati</taxon>
        <taxon>Pseudomonadota</taxon>
        <taxon>Betaproteobacteria</taxon>
        <taxon>Burkholderiales</taxon>
        <taxon>Comamonadaceae</taxon>
        <taxon>Comamonas</taxon>
    </lineage>
</organism>
<gene>
    <name evidence="1" type="ORF">GHA_02438</name>
</gene>
<evidence type="ECO:0000313" key="1">
    <source>
        <dbReference type="EMBL" id="CAB5697001.1"/>
    </source>
</evidence>
<reference evidence="1" key="1">
    <citation type="submission" date="2020-05" db="EMBL/GenBank/DDBJ databases">
        <authorList>
            <person name="Delgado-Blas J."/>
        </authorList>
    </citation>
    <scope>NUCLEOTIDE SEQUENCE</scope>
    <source>
        <strain evidence="1">BB1454</strain>
    </source>
</reference>